<name>A0A8J2JKT1_9HEXA</name>
<proteinExistence type="predicted"/>
<keyword evidence="3" id="KW-1185">Reference proteome</keyword>
<accession>A0A8J2JKT1</accession>
<evidence type="ECO:0000256" key="1">
    <source>
        <dbReference type="SAM" id="MobiDB-lite"/>
    </source>
</evidence>
<gene>
    <name evidence="2" type="ORF">AFUS01_LOCUS8545</name>
</gene>
<dbReference type="Proteomes" id="UP000708208">
    <property type="component" value="Unassembled WGS sequence"/>
</dbReference>
<evidence type="ECO:0000313" key="2">
    <source>
        <dbReference type="EMBL" id="CAG7719210.1"/>
    </source>
</evidence>
<protein>
    <submittedName>
        <fullName evidence="2">Uncharacterized protein</fullName>
    </submittedName>
</protein>
<reference evidence="2" key="1">
    <citation type="submission" date="2021-06" db="EMBL/GenBank/DDBJ databases">
        <authorList>
            <person name="Hodson N. C."/>
            <person name="Mongue J. A."/>
            <person name="Jaron S. K."/>
        </authorList>
    </citation>
    <scope>NUCLEOTIDE SEQUENCE</scope>
</reference>
<sequence>MLREEVQKLSRRVEALIKWTEEFEESIIFVGKTEQKEKSPETRNEGGGSPWEGESPDFKFGAAEDQPTLEGSDLDMFGASPQFAEWKSEEEPEKAEEATPVTFSLLQWD</sequence>
<dbReference type="EMBL" id="CAJVCH010059559">
    <property type="protein sequence ID" value="CAG7719210.1"/>
    <property type="molecule type" value="Genomic_DNA"/>
</dbReference>
<organism evidence="2 3">
    <name type="scientific">Allacma fusca</name>
    <dbReference type="NCBI Taxonomy" id="39272"/>
    <lineage>
        <taxon>Eukaryota</taxon>
        <taxon>Metazoa</taxon>
        <taxon>Ecdysozoa</taxon>
        <taxon>Arthropoda</taxon>
        <taxon>Hexapoda</taxon>
        <taxon>Collembola</taxon>
        <taxon>Symphypleona</taxon>
        <taxon>Sminthuridae</taxon>
        <taxon>Allacma</taxon>
    </lineage>
</organism>
<feature type="region of interest" description="Disordered" evidence="1">
    <location>
        <begin position="31"/>
        <end position="109"/>
    </location>
</feature>
<feature type="compositionally biased region" description="Basic and acidic residues" evidence="1">
    <location>
        <begin position="33"/>
        <end position="44"/>
    </location>
</feature>
<comment type="caution">
    <text evidence="2">The sequence shown here is derived from an EMBL/GenBank/DDBJ whole genome shotgun (WGS) entry which is preliminary data.</text>
</comment>
<evidence type="ECO:0000313" key="3">
    <source>
        <dbReference type="Proteomes" id="UP000708208"/>
    </source>
</evidence>
<dbReference type="AlphaFoldDB" id="A0A8J2JKT1"/>